<keyword evidence="3" id="KW-0378">Hydrolase</keyword>
<reference evidence="2" key="2">
    <citation type="submission" date="2019-12" db="EMBL/GenBank/DDBJ databases">
        <title>Microbes associate with the intestines of laboratory mice.</title>
        <authorList>
            <person name="Navarre W."/>
            <person name="Wong E."/>
        </authorList>
    </citation>
    <scope>NUCLEOTIDE SEQUENCE</scope>
    <source>
        <strain evidence="2">NM79_F5</strain>
    </source>
</reference>
<gene>
    <name evidence="3" type="primary">immA</name>
    <name evidence="3" type="ORF">CLCHR_29990</name>
    <name evidence="2" type="ORF">GKZ28_14960</name>
</gene>
<dbReference type="AlphaFoldDB" id="A0A1V4IK83"/>
<organism evidence="3 4">
    <name type="scientific">Clostridium chromiireducens</name>
    <dbReference type="NCBI Taxonomy" id="225345"/>
    <lineage>
        <taxon>Bacteria</taxon>
        <taxon>Bacillati</taxon>
        <taxon>Bacillota</taxon>
        <taxon>Clostridia</taxon>
        <taxon>Eubacteriales</taxon>
        <taxon>Clostridiaceae</taxon>
        <taxon>Clostridium</taxon>
    </lineage>
</organism>
<dbReference type="EMBL" id="WSRQ01000024">
    <property type="protein sequence ID" value="MVX64991.1"/>
    <property type="molecule type" value="Genomic_DNA"/>
</dbReference>
<keyword evidence="4" id="KW-1185">Reference proteome</keyword>
<protein>
    <submittedName>
        <fullName evidence="2">ImmA/IrrE family metallo-endopeptidase</fullName>
    </submittedName>
    <submittedName>
        <fullName evidence="3">Metallopeptidase ImmA</fullName>
        <ecNumber evidence="3">3.4.-.-</ecNumber>
    </submittedName>
</protein>
<dbReference type="Proteomes" id="UP000656077">
    <property type="component" value="Unassembled WGS sequence"/>
</dbReference>
<dbReference type="STRING" id="225345.CLCHR_29990"/>
<dbReference type="EMBL" id="MZGT01000041">
    <property type="protein sequence ID" value="OPJ60234.1"/>
    <property type="molecule type" value="Genomic_DNA"/>
</dbReference>
<name>A0A1V4IK83_9CLOT</name>
<dbReference type="GO" id="GO:0016787">
    <property type="term" value="F:hydrolase activity"/>
    <property type="evidence" value="ECO:0007669"/>
    <property type="project" value="UniProtKB-KW"/>
</dbReference>
<dbReference type="PANTHER" id="PTHR43236:SF1">
    <property type="entry name" value="BLL7220 PROTEIN"/>
    <property type="match status" value="1"/>
</dbReference>
<comment type="caution">
    <text evidence="3">The sequence shown here is derived from an EMBL/GenBank/DDBJ whole genome shotgun (WGS) entry which is preliminary data.</text>
</comment>
<dbReference type="RefSeq" id="WP_079440625.1">
    <property type="nucleotide sequence ID" value="NZ_JBLZIA010000004.1"/>
</dbReference>
<dbReference type="PANTHER" id="PTHR43236">
    <property type="entry name" value="ANTITOXIN HIGA1"/>
    <property type="match status" value="1"/>
</dbReference>
<sequence>MNKIINKKVAQLKKKYHTKNPFELCEYLGIKILYENLGKNINGFYQAAPRNKIIHININLDESSRYFTCSHELGHALFHSKLNILFLEKNTFVIKNKLENEADYFSANLAIDDDELKGDNFENMTIEQIAAQLHVPIELLKLRLKHISKLVTNH</sequence>
<evidence type="ECO:0000259" key="1">
    <source>
        <dbReference type="Pfam" id="PF06114"/>
    </source>
</evidence>
<evidence type="ECO:0000313" key="3">
    <source>
        <dbReference type="EMBL" id="OPJ60234.1"/>
    </source>
</evidence>
<reference evidence="3 4" key="1">
    <citation type="submission" date="2017-03" db="EMBL/GenBank/DDBJ databases">
        <title>Genome sequence of Clostridium chromiireducens DSM 23318.</title>
        <authorList>
            <person name="Poehlein A."/>
            <person name="Daniel R."/>
        </authorList>
    </citation>
    <scope>NUCLEOTIDE SEQUENCE [LARGE SCALE GENOMIC DNA]</scope>
    <source>
        <strain evidence="3 4">DSM 23318</strain>
    </source>
</reference>
<dbReference type="Proteomes" id="UP000191056">
    <property type="component" value="Unassembled WGS sequence"/>
</dbReference>
<dbReference type="Pfam" id="PF06114">
    <property type="entry name" value="Peptidase_M78"/>
    <property type="match status" value="1"/>
</dbReference>
<dbReference type="Gene3D" id="1.10.10.2910">
    <property type="match status" value="1"/>
</dbReference>
<dbReference type="OrthoDB" id="9816277at2"/>
<dbReference type="InterPro" id="IPR052345">
    <property type="entry name" value="Rad_response_metalloprotease"/>
</dbReference>
<accession>A0A1V4IK83</accession>
<feature type="domain" description="IrrE N-terminal-like" evidence="1">
    <location>
        <begin position="25"/>
        <end position="145"/>
    </location>
</feature>
<proteinExistence type="predicted"/>
<evidence type="ECO:0000313" key="4">
    <source>
        <dbReference type="Proteomes" id="UP000191056"/>
    </source>
</evidence>
<evidence type="ECO:0000313" key="2">
    <source>
        <dbReference type="EMBL" id="MVX64991.1"/>
    </source>
</evidence>
<dbReference type="InterPro" id="IPR010359">
    <property type="entry name" value="IrrE_HExxH"/>
</dbReference>
<dbReference type="EC" id="3.4.-.-" evidence="3"/>